<dbReference type="SUPFAM" id="SSF53448">
    <property type="entry name" value="Nucleotide-diphospho-sugar transferases"/>
    <property type="match status" value="1"/>
</dbReference>
<sequence length="276" mass="31886">MNNSPKVSVIVPTYNRADRLEGTLRSIVSQTYQDFELIVVDDGSTDNTSKVIESFPSAQYLPMKKNSGVSKARNIGLACAKGEFICFLDSDDLWNEKKLQIQIHWMENNTDSQICYTDEIWIRNGVRVNQMNRHRKYTGDIFRHCLALCIVSPSSVMIRAKLFSEIGNFDESLPACEDYDLWLRIAVKYAFHFIEEPLIIKQGGHADQLSRKYWGMDRFRVAALKKLLDQNSLDQEKLKLTRSALVEKCSVLIQGFEKRGKKEDEFFYRAIVNKYS</sequence>
<reference evidence="2" key="1">
    <citation type="submission" date="2018-05" db="EMBL/GenBank/DDBJ databases">
        <authorList>
            <person name="Lanie J.A."/>
            <person name="Ng W.-L."/>
            <person name="Kazmierczak K.M."/>
            <person name="Andrzejewski T.M."/>
            <person name="Davidsen T.M."/>
            <person name="Wayne K.J."/>
            <person name="Tettelin H."/>
            <person name="Glass J.I."/>
            <person name="Rusch D."/>
            <person name="Podicherti R."/>
            <person name="Tsui H.-C.T."/>
            <person name="Winkler M.E."/>
        </authorList>
    </citation>
    <scope>NUCLEOTIDE SEQUENCE</scope>
</reference>
<dbReference type="Gene3D" id="3.90.550.10">
    <property type="entry name" value="Spore Coat Polysaccharide Biosynthesis Protein SpsA, Chain A"/>
    <property type="match status" value="1"/>
</dbReference>
<protein>
    <recommendedName>
        <fullName evidence="1">Glycosyltransferase 2-like domain-containing protein</fullName>
    </recommendedName>
</protein>
<dbReference type="InterPro" id="IPR001173">
    <property type="entry name" value="Glyco_trans_2-like"/>
</dbReference>
<dbReference type="AlphaFoldDB" id="A0A382BT08"/>
<dbReference type="Pfam" id="PF00535">
    <property type="entry name" value="Glycos_transf_2"/>
    <property type="match status" value="1"/>
</dbReference>
<dbReference type="InterPro" id="IPR050834">
    <property type="entry name" value="Glycosyltransf_2"/>
</dbReference>
<dbReference type="InterPro" id="IPR029044">
    <property type="entry name" value="Nucleotide-diphossugar_trans"/>
</dbReference>
<dbReference type="EMBL" id="UINC01031224">
    <property type="protein sequence ID" value="SVB16935.1"/>
    <property type="molecule type" value="Genomic_DNA"/>
</dbReference>
<evidence type="ECO:0000259" key="1">
    <source>
        <dbReference type="Pfam" id="PF00535"/>
    </source>
</evidence>
<accession>A0A382BT08</accession>
<dbReference type="PANTHER" id="PTHR43685">
    <property type="entry name" value="GLYCOSYLTRANSFERASE"/>
    <property type="match status" value="1"/>
</dbReference>
<feature type="domain" description="Glycosyltransferase 2-like" evidence="1">
    <location>
        <begin position="8"/>
        <end position="166"/>
    </location>
</feature>
<organism evidence="2">
    <name type="scientific">marine metagenome</name>
    <dbReference type="NCBI Taxonomy" id="408172"/>
    <lineage>
        <taxon>unclassified sequences</taxon>
        <taxon>metagenomes</taxon>
        <taxon>ecological metagenomes</taxon>
    </lineage>
</organism>
<proteinExistence type="predicted"/>
<evidence type="ECO:0000313" key="2">
    <source>
        <dbReference type="EMBL" id="SVB16935.1"/>
    </source>
</evidence>
<dbReference type="PANTHER" id="PTHR43685:SF2">
    <property type="entry name" value="GLYCOSYLTRANSFERASE 2-LIKE DOMAIN-CONTAINING PROTEIN"/>
    <property type="match status" value="1"/>
</dbReference>
<name>A0A382BT08_9ZZZZ</name>
<gene>
    <name evidence="2" type="ORF">METZ01_LOCUS169789</name>
</gene>